<dbReference type="PRINTS" id="PR00469">
    <property type="entry name" value="PNDRDTASEII"/>
</dbReference>
<feature type="domain" description="FAD/NAD(P)-binding" evidence="6">
    <location>
        <begin position="12"/>
        <end position="301"/>
    </location>
</feature>
<dbReference type="PRINTS" id="PR00368">
    <property type="entry name" value="FADPNR"/>
</dbReference>
<protein>
    <submittedName>
        <fullName evidence="7">Thioredoxin reductase</fullName>
        <ecNumber evidence="7">1.8.1.9</ecNumber>
    </submittedName>
</protein>
<proteinExistence type="predicted"/>
<dbReference type="GO" id="GO:0004791">
    <property type="term" value="F:thioredoxin-disulfide reductase (NADPH) activity"/>
    <property type="evidence" value="ECO:0007669"/>
    <property type="project" value="UniProtKB-EC"/>
</dbReference>
<dbReference type="Proteomes" id="UP000008637">
    <property type="component" value="Chromosome"/>
</dbReference>
<keyword evidence="5" id="KW-0676">Redox-active center</keyword>
<dbReference type="InterPro" id="IPR023753">
    <property type="entry name" value="FAD/NAD-binding_dom"/>
</dbReference>
<reference evidence="7 8" key="1">
    <citation type="journal article" date="2011" name="J. Bacteriol.">
        <title>Complete genome sequence of Mycoplasma haemofelis, a hemotropic mycoplasma.</title>
        <authorList>
            <person name="Barker E.N."/>
            <person name="Helps C.R."/>
            <person name="Peters I.R."/>
            <person name="Darby A.C."/>
            <person name="Radford A.D."/>
            <person name="Tasker S."/>
        </authorList>
    </citation>
    <scope>NUCLEOTIDE SEQUENCE [LARGE SCALE GENOMIC DNA]</scope>
    <source>
        <strain evidence="7 8">Langford 1</strain>
    </source>
</reference>
<keyword evidence="4" id="KW-1015">Disulfide bond</keyword>
<dbReference type="InterPro" id="IPR036188">
    <property type="entry name" value="FAD/NAD-bd_sf"/>
</dbReference>
<evidence type="ECO:0000256" key="1">
    <source>
        <dbReference type="ARBA" id="ARBA00022630"/>
    </source>
</evidence>
<gene>
    <name evidence="7" type="primary">trxB</name>
    <name evidence="7" type="ordered locus">HF1_00510</name>
</gene>
<dbReference type="SUPFAM" id="SSF51905">
    <property type="entry name" value="FAD/NAD(P)-binding domain"/>
    <property type="match status" value="1"/>
</dbReference>
<dbReference type="KEGG" id="mha:HF1_00510"/>
<evidence type="ECO:0000313" key="8">
    <source>
        <dbReference type="Proteomes" id="UP000008637"/>
    </source>
</evidence>
<dbReference type="InterPro" id="IPR050097">
    <property type="entry name" value="Ferredoxin-NADP_redctase_2"/>
</dbReference>
<evidence type="ECO:0000256" key="2">
    <source>
        <dbReference type="ARBA" id="ARBA00022827"/>
    </source>
</evidence>
<dbReference type="InterPro" id="IPR008255">
    <property type="entry name" value="Pyr_nucl-diS_OxRdtase_2_AS"/>
</dbReference>
<evidence type="ECO:0000256" key="5">
    <source>
        <dbReference type="ARBA" id="ARBA00023284"/>
    </source>
</evidence>
<evidence type="ECO:0000256" key="4">
    <source>
        <dbReference type="ARBA" id="ARBA00023157"/>
    </source>
</evidence>
<accession>E8ZK93</accession>
<dbReference type="Pfam" id="PF07992">
    <property type="entry name" value="Pyr_redox_2"/>
    <property type="match status" value="1"/>
</dbReference>
<dbReference type="EC" id="1.8.1.9" evidence="7"/>
<dbReference type="HOGENOM" id="CLU_031864_5_3_14"/>
<dbReference type="EMBL" id="FR773153">
    <property type="protein sequence ID" value="CBY92059.1"/>
    <property type="molecule type" value="Genomic_DNA"/>
</dbReference>
<dbReference type="OrthoDB" id="9806179at2"/>
<sequence>MSSDSHPSDELFDLFIIGGGPASLTAAIYSARACLKTAFIEKDWPGGKLNKTLYIENYPGYLELSGSSLGESMLKQVLDNGVKQYFGTVVDVKKDGEIWKIHSENNQIFKSKSILVASGMRERVLDIPNVKEFYGKGISYCAICDGNLYKGKPVVVVGGGNSAVEESIYLSDITSKVKLVHRRREFRAEAISVKKARDIENIEIYTPYIPVGAEVKDDKVVGLRIRNVETGEESLLEGDCVFFYVGLIPENEFLKSIDIEKDEWGFLKVDESMRTSIPGIYAAGDIISKNLRQVVTATNDGAIAAISIKSYIDSLGEGD</sequence>
<organism evidence="7 8">
    <name type="scientific">Mycoplasma haemofelis (strain Langford 1)</name>
    <name type="common">Haemobartonella felis</name>
    <dbReference type="NCBI Taxonomy" id="941640"/>
    <lineage>
        <taxon>Bacteria</taxon>
        <taxon>Bacillati</taxon>
        <taxon>Mycoplasmatota</taxon>
        <taxon>Mollicutes</taxon>
        <taxon>Mycoplasmataceae</taxon>
        <taxon>Mycoplasma</taxon>
    </lineage>
</organism>
<evidence type="ECO:0000313" key="7">
    <source>
        <dbReference type="EMBL" id="CBY92059.1"/>
    </source>
</evidence>
<dbReference type="PANTHER" id="PTHR48105">
    <property type="entry name" value="THIOREDOXIN REDUCTASE 1-RELATED-RELATED"/>
    <property type="match status" value="1"/>
</dbReference>
<keyword evidence="2" id="KW-0274">FAD</keyword>
<dbReference type="Gene3D" id="3.50.50.60">
    <property type="entry name" value="FAD/NAD(P)-binding domain"/>
    <property type="match status" value="2"/>
</dbReference>
<name>E8ZK93_MYCHL</name>
<evidence type="ECO:0000256" key="3">
    <source>
        <dbReference type="ARBA" id="ARBA00023002"/>
    </source>
</evidence>
<keyword evidence="8" id="KW-1185">Reference proteome</keyword>
<dbReference type="AlphaFoldDB" id="E8ZK93"/>
<keyword evidence="1" id="KW-0285">Flavoprotein</keyword>
<evidence type="ECO:0000259" key="6">
    <source>
        <dbReference type="Pfam" id="PF07992"/>
    </source>
</evidence>
<dbReference type="PROSITE" id="PS00573">
    <property type="entry name" value="PYRIDINE_REDOX_2"/>
    <property type="match status" value="1"/>
</dbReference>
<keyword evidence="3 7" id="KW-0560">Oxidoreductase</keyword>